<dbReference type="Pfam" id="PF20118">
    <property type="entry name" value="DUF6508"/>
    <property type="match status" value="1"/>
</dbReference>
<dbReference type="Proteomes" id="UP000470082">
    <property type="component" value="Unassembled WGS sequence"/>
</dbReference>
<accession>A0A7X2N2U7</accession>
<dbReference type="InterPro" id="IPR045425">
    <property type="entry name" value="DUF6508"/>
</dbReference>
<dbReference type="AlphaFoldDB" id="A0A7X2N2U7"/>
<reference evidence="1 2" key="1">
    <citation type="submission" date="2019-08" db="EMBL/GenBank/DDBJ databases">
        <title>In-depth cultivation of the pig gut microbiome towards novel bacterial diversity and tailored functional studies.</title>
        <authorList>
            <person name="Wylensek D."/>
            <person name="Hitch T.C.A."/>
            <person name="Clavel T."/>
        </authorList>
    </citation>
    <scope>NUCLEOTIDE SEQUENCE [LARGE SCALE GENOMIC DNA]</scope>
    <source>
        <strain evidence="1 2">LKV-178-WT-2G</strain>
    </source>
</reference>
<evidence type="ECO:0000313" key="1">
    <source>
        <dbReference type="EMBL" id="MSS01467.1"/>
    </source>
</evidence>
<gene>
    <name evidence="1" type="ORF">FYJ50_05030</name>
</gene>
<comment type="caution">
    <text evidence="1">The sequence shown here is derived from an EMBL/GenBank/DDBJ whole genome shotgun (WGS) entry which is preliminary data.</text>
</comment>
<organism evidence="1 2">
    <name type="scientific">Floccifex porci</name>
    <dbReference type="NCBI Taxonomy" id="2606629"/>
    <lineage>
        <taxon>Bacteria</taxon>
        <taxon>Bacillati</taxon>
        <taxon>Bacillota</taxon>
        <taxon>Erysipelotrichia</taxon>
        <taxon>Erysipelotrichales</taxon>
        <taxon>Erysipelotrichaceae</taxon>
        <taxon>Floccifex</taxon>
    </lineage>
</organism>
<protein>
    <submittedName>
        <fullName evidence="1">Uncharacterized protein</fullName>
    </submittedName>
</protein>
<name>A0A7X2N2U7_9FIRM</name>
<keyword evidence="2" id="KW-1185">Reference proteome</keyword>
<dbReference type="RefSeq" id="WP_154460002.1">
    <property type="nucleotide sequence ID" value="NZ_VUMM01000007.1"/>
</dbReference>
<evidence type="ECO:0000313" key="2">
    <source>
        <dbReference type="Proteomes" id="UP000470082"/>
    </source>
</evidence>
<dbReference type="EMBL" id="VUMM01000007">
    <property type="protein sequence ID" value="MSS01467.1"/>
    <property type="molecule type" value="Genomic_DNA"/>
</dbReference>
<proteinExistence type="predicted"/>
<sequence length="108" mass="12983">MGLECIKNGIECIKKNKWVTYEDSFPFYHPDILKLEENLYQSLCMDFNCIENYSLIKNKEIETLTLTELYSYISYIFKNEQFVIGFIDQYCENGILLKLLERVIQWQN</sequence>